<evidence type="ECO:0000256" key="21">
    <source>
        <dbReference type="SAM" id="SignalP"/>
    </source>
</evidence>
<sequence>MVATRLAIWAVAAASILSGVIATPVRRDVERLDARDIVTVVKVHKPVAKVFVVVDQNGNTVTKSYSTFDSNATPAPSPVRGERRKGYSTKTLEGTVEAPAPSAPSSKPSTGRTGKHSKPPTKPAKDGKLGKGIVYSVYHDSGKCKDKATTRSEIKKVLDSGNGYNWIRIYGTDCDQVSNVMGAAYDGGVKVMLGIYNLNDDAGFQKELDALIAGVKAANKEYNKEENDWSGVAFVSVGNEVVNNNAGEAEAWVSKSLKYAALARTALKAAGYTGDVGNTDVWFWYKKFPALCGEDKLVMLNLHPFFDQNCDVATSGTFMKDKLAEIQEACGSDHKVIIAETGWPNSGNKLNKAVPGKSEQAQFLKLAAENLDDYVLLSAYDEGWKTENSSAEVEKHWGILGTSPSN</sequence>
<dbReference type="SUPFAM" id="SSF51445">
    <property type="entry name" value="(Trans)glycosidases"/>
    <property type="match status" value="1"/>
</dbReference>
<dbReference type="PANTHER" id="PTHR16631:SF17">
    <property type="entry name" value="GLUCAN ENDO-1,3-BETA-GLUCOSIDASE BTGC"/>
    <property type="match status" value="1"/>
</dbReference>
<dbReference type="EC" id="3.2.1.39" evidence="5"/>
<evidence type="ECO:0000256" key="17">
    <source>
        <dbReference type="ARBA" id="ARBA00042373"/>
    </source>
</evidence>
<dbReference type="GO" id="GO:0071555">
    <property type="term" value="P:cell wall organization"/>
    <property type="evidence" value="ECO:0007669"/>
    <property type="project" value="UniProtKB-KW"/>
</dbReference>
<feature type="signal peptide" evidence="21">
    <location>
        <begin position="1"/>
        <end position="22"/>
    </location>
</feature>
<comment type="subcellular location">
    <subcellularLocation>
        <location evidence="3">Cell membrane</location>
        <topology evidence="3">Single-pass type II membrane protein</topology>
    </subcellularLocation>
    <subcellularLocation>
        <location evidence="2">Secreted</location>
        <location evidence="2">Cell wall</location>
    </subcellularLocation>
</comment>
<feature type="compositionally biased region" description="Polar residues" evidence="20">
    <location>
        <begin position="65"/>
        <end position="74"/>
    </location>
</feature>
<evidence type="ECO:0000256" key="13">
    <source>
        <dbReference type="ARBA" id="ARBA00023277"/>
    </source>
</evidence>
<comment type="similarity">
    <text evidence="4 19">Belongs to the glycosyl hydrolase 17 family.</text>
</comment>
<evidence type="ECO:0000256" key="12">
    <source>
        <dbReference type="ARBA" id="ARBA00023180"/>
    </source>
</evidence>
<evidence type="ECO:0000256" key="6">
    <source>
        <dbReference type="ARBA" id="ARBA00022475"/>
    </source>
</evidence>
<evidence type="ECO:0000256" key="1">
    <source>
        <dbReference type="ARBA" id="ARBA00000382"/>
    </source>
</evidence>
<evidence type="ECO:0000256" key="3">
    <source>
        <dbReference type="ARBA" id="ARBA00004401"/>
    </source>
</evidence>
<dbReference type="GO" id="GO:0000272">
    <property type="term" value="P:polysaccharide catabolic process"/>
    <property type="evidence" value="ECO:0007669"/>
    <property type="project" value="UniProtKB-KW"/>
</dbReference>
<proteinExistence type="inferred from homology"/>
<evidence type="ECO:0000256" key="19">
    <source>
        <dbReference type="RuleBase" id="RU004335"/>
    </source>
</evidence>
<dbReference type="Pfam" id="PF00332">
    <property type="entry name" value="Glyco_hydro_17"/>
    <property type="match status" value="1"/>
</dbReference>
<keyword evidence="11" id="KW-0472">Membrane</keyword>
<evidence type="ECO:0000256" key="4">
    <source>
        <dbReference type="ARBA" id="ARBA00008773"/>
    </source>
</evidence>
<evidence type="ECO:0000256" key="10">
    <source>
        <dbReference type="ARBA" id="ARBA00022801"/>
    </source>
</evidence>
<evidence type="ECO:0000256" key="8">
    <source>
        <dbReference type="ARBA" id="ARBA00022525"/>
    </source>
</evidence>
<dbReference type="GO" id="GO:0009277">
    <property type="term" value="C:fungal-type cell wall"/>
    <property type="evidence" value="ECO:0007669"/>
    <property type="project" value="TreeGrafter"/>
</dbReference>
<evidence type="ECO:0000256" key="14">
    <source>
        <dbReference type="ARBA" id="ARBA00023316"/>
    </source>
</evidence>
<evidence type="ECO:0000256" key="15">
    <source>
        <dbReference type="ARBA" id="ARBA00023326"/>
    </source>
</evidence>
<comment type="caution">
    <text evidence="22">The sequence shown here is derived from an EMBL/GenBank/DDBJ whole genome shotgun (WGS) entry which is preliminary data.</text>
</comment>
<dbReference type="GO" id="GO:0005576">
    <property type="term" value="C:extracellular region"/>
    <property type="evidence" value="ECO:0007669"/>
    <property type="project" value="TreeGrafter"/>
</dbReference>
<evidence type="ECO:0000256" key="7">
    <source>
        <dbReference type="ARBA" id="ARBA00022512"/>
    </source>
</evidence>
<keyword evidence="9 21" id="KW-0732">Signal</keyword>
<dbReference type="EMBL" id="JAVHJM010000003">
    <property type="protein sequence ID" value="KAK6516509.1"/>
    <property type="molecule type" value="Genomic_DNA"/>
</dbReference>
<accession>A0AAN8NH89</accession>
<keyword evidence="12" id="KW-0325">Glycoprotein</keyword>
<gene>
    <name evidence="22" type="ORF">TWF506_006416</name>
</gene>
<dbReference type="GO" id="GO:0005886">
    <property type="term" value="C:plasma membrane"/>
    <property type="evidence" value="ECO:0007669"/>
    <property type="project" value="UniProtKB-SubCell"/>
</dbReference>
<dbReference type="InterPro" id="IPR017853">
    <property type="entry name" value="GH"/>
</dbReference>
<feature type="chain" id="PRO_5042834817" description="glucan endo-1,3-beta-D-glucosidase" evidence="21">
    <location>
        <begin position="23"/>
        <end position="406"/>
    </location>
</feature>
<dbReference type="PANTHER" id="PTHR16631">
    <property type="entry name" value="GLUCAN 1,3-BETA-GLUCOSIDASE"/>
    <property type="match status" value="1"/>
</dbReference>
<evidence type="ECO:0000256" key="20">
    <source>
        <dbReference type="SAM" id="MobiDB-lite"/>
    </source>
</evidence>
<dbReference type="GO" id="GO:0042973">
    <property type="term" value="F:glucan endo-1,3-beta-D-glucosidase activity"/>
    <property type="evidence" value="ECO:0007669"/>
    <property type="project" value="UniProtKB-EC"/>
</dbReference>
<keyword evidence="23" id="KW-1185">Reference proteome</keyword>
<keyword evidence="13" id="KW-0119">Carbohydrate metabolism</keyword>
<dbReference type="InterPro" id="IPR000490">
    <property type="entry name" value="Glyco_hydro_17"/>
</dbReference>
<keyword evidence="15" id="KW-0624">Polysaccharide degradation</keyword>
<evidence type="ECO:0000256" key="5">
    <source>
        <dbReference type="ARBA" id="ARBA00012780"/>
    </source>
</evidence>
<evidence type="ECO:0000256" key="9">
    <source>
        <dbReference type="ARBA" id="ARBA00022729"/>
    </source>
</evidence>
<keyword evidence="8" id="KW-0964">Secreted</keyword>
<evidence type="ECO:0000256" key="2">
    <source>
        <dbReference type="ARBA" id="ARBA00004191"/>
    </source>
</evidence>
<comment type="catalytic activity">
    <reaction evidence="1">
        <text>Hydrolysis of (1-&gt;3)-beta-D-glucosidic linkages in (1-&gt;3)-beta-D-glucans.</text>
        <dbReference type="EC" id="3.2.1.39"/>
    </reaction>
</comment>
<evidence type="ECO:0000313" key="23">
    <source>
        <dbReference type="Proteomes" id="UP001307849"/>
    </source>
</evidence>
<name>A0AAN8NH89_9PEZI</name>
<evidence type="ECO:0000256" key="18">
    <source>
        <dbReference type="ARBA" id="ARBA00043078"/>
    </source>
</evidence>
<reference evidence="22 23" key="1">
    <citation type="submission" date="2019-10" db="EMBL/GenBank/DDBJ databases">
        <authorList>
            <person name="Palmer J.M."/>
        </authorList>
    </citation>
    <scope>NUCLEOTIDE SEQUENCE [LARGE SCALE GENOMIC DNA]</scope>
    <source>
        <strain evidence="22 23">TWF506</strain>
    </source>
</reference>
<evidence type="ECO:0000256" key="11">
    <source>
        <dbReference type="ARBA" id="ARBA00023136"/>
    </source>
</evidence>
<feature type="region of interest" description="Disordered" evidence="20">
    <location>
        <begin position="65"/>
        <end position="129"/>
    </location>
</feature>
<dbReference type="GO" id="GO:0009986">
    <property type="term" value="C:cell surface"/>
    <property type="evidence" value="ECO:0007669"/>
    <property type="project" value="TreeGrafter"/>
</dbReference>
<evidence type="ECO:0000256" key="16">
    <source>
        <dbReference type="ARBA" id="ARBA00037649"/>
    </source>
</evidence>
<organism evidence="22 23">
    <name type="scientific">Arthrobotrys conoides</name>
    <dbReference type="NCBI Taxonomy" id="74498"/>
    <lineage>
        <taxon>Eukaryota</taxon>
        <taxon>Fungi</taxon>
        <taxon>Dikarya</taxon>
        <taxon>Ascomycota</taxon>
        <taxon>Pezizomycotina</taxon>
        <taxon>Orbiliomycetes</taxon>
        <taxon>Orbiliales</taxon>
        <taxon>Orbiliaceae</taxon>
        <taxon>Arthrobotrys</taxon>
    </lineage>
</organism>
<comment type="function">
    <text evidence="16">Glucanases play a role in cell expansion during growth, in cell-cell fusion during mating, and in spore release during sporulation. This enzyme may be involved in beta-glucan degradation. Active on laminarin and lichenan.</text>
</comment>
<keyword evidence="10" id="KW-0378">Hydrolase</keyword>
<feature type="compositionally biased region" description="Low complexity" evidence="20">
    <location>
        <begin position="98"/>
        <end position="109"/>
    </location>
</feature>
<protein>
    <recommendedName>
        <fullName evidence="5">glucan endo-1,3-beta-D-glucosidase</fullName>
        <ecNumber evidence="5">3.2.1.39</ecNumber>
    </recommendedName>
    <alternativeName>
        <fullName evidence="18">Endo-1,3-beta-glucanase btgC</fullName>
    </alternativeName>
    <alternativeName>
        <fullName evidence="17">Laminarinase btgC</fullName>
    </alternativeName>
</protein>
<keyword evidence="14" id="KW-0961">Cell wall biogenesis/degradation</keyword>
<dbReference type="Proteomes" id="UP001307849">
    <property type="component" value="Unassembled WGS sequence"/>
</dbReference>
<keyword evidence="7" id="KW-0134">Cell wall</keyword>
<dbReference type="AlphaFoldDB" id="A0AAN8NH89"/>
<evidence type="ECO:0000313" key="22">
    <source>
        <dbReference type="EMBL" id="KAK6516509.1"/>
    </source>
</evidence>
<dbReference type="InterPro" id="IPR050732">
    <property type="entry name" value="Beta-glucan_modifiers"/>
</dbReference>
<keyword evidence="6" id="KW-1003">Cell membrane</keyword>
<dbReference type="Gene3D" id="3.20.20.80">
    <property type="entry name" value="Glycosidases"/>
    <property type="match status" value="2"/>
</dbReference>